<dbReference type="RefSeq" id="WP_165823599.1">
    <property type="nucleotide sequence ID" value="NZ_QMDL01000001.1"/>
</dbReference>
<organism evidence="2 3">
    <name type="scientific">Marinobacter litoralis</name>
    <dbReference type="NCBI Taxonomy" id="187981"/>
    <lineage>
        <taxon>Bacteria</taxon>
        <taxon>Pseudomonadati</taxon>
        <taxon>Pseudomonadota</taxon>
        <taxon>Gammaproteobacteria</taxon>
        <taxon>Pseudomonadales</taxon>
        <taxon>Marinobacteraceae</taxon>
        <taxon>Marinobacter</taxon>
    </lineage>
</organism>
<feature type="region of interest" description="Disordered" evidence="1">
    <location>
        <begin position="1"/>
        <end position="32"/>
    </location>
</feature>
<comment type="caution">
    <text evidence="2">The sequence shown here is derived from an EMBL/GenBank/DDBJ whole genome shotgun (WGS) entry which is preliminary data.</text>
</comment>
<sequence>MQDQDKAGSVSNGSGKYQENVKLDEGSMEGGQIRGTKKATWLLPK</sequence>
<evidence type="ECO:0000256" key="1">
    <source>
        <dbReference type="SAM" id="MobiDB-lite"/>
    </source>
</evidence>
<name>A0A3M2RL82_9GAMM</name>
<evidence type="ECO:0000313" key="3">
    <source>
        <dbReference type="Proteomes" id="UP000265903"/>
    </source>
</evidence>
<dbReference type="EMBL" id="QMDL01000001">
    <property type="protein sequence ID" value="RMJ06110.1"/>
    <property type="molecule type" value="Genomic_DNA"/>
</dbReference>
<reference evidence="2 3" key="1">
    <citation type="submission" date="2018-08" db="EMBL/GenBank/DDBJ databases">
        <title>Whole Genome Sequence of the Moderate Halophilic Marine Bacterium Marinobacter litoralis Sw-45.</title>
        <authorList>
            <person name="Musa H."/>
        </authorList>
    </citation>
    <scope>NUCLEOTIDE SEQUENCE [LARGE SCALE GENOMIC DNA]</scope>
    <source>
        <strain evidence="2 3">Sw-45</strain>
    </source>
</reference>
<feature type="compositionally biased region" description="Polar residues" evidence="1">
    <location>
        <begin position="7"/>
        <end position="17"/>
    </location>
</feature>
<dbReference type="Proteomes" id="UP000265903">
    <property type="component" value="Unassembled WGS sequence"/>
</dbReference>
<gene>
    <name evidence="2" type="ORF">DOQ08_00794</name>
</gene>
<accession>A0A3M2RL82</accession>
<dbReference type="AlphaFoldDB" id="A0A3M2RL82"/>
<proteinExistence type="predicted"/>
<keyword evidence="3" id="KW-1185">Reference proteome</keyword>
<evidence type="ECO:0000313" key="2">
    <source>
        <dbReference type="EMBL" id="RMJ06110.1"/>
    </source>
</evidence>
<protein>
    <submittedName>
        <fullName evidence="2">Uncharacterized protein</fullName>
    </submittedName>
</protein>